<dbReference type="InterPro" id="IPR032630">
    <property type="entry name" value="P_typ_ATPase_c"/>
</dbReference>
<dbReference type="NCBIfam" id="TIGR01652">
    <property type="entry name" value="ATPase-Plipid"/>
    <property type="match status" value="1"/>
</dbReference>
<evidence type="ECO:0000256" key="14">
    <source>
        <dbReference type="PIRSR" id="PIRSR606539-2"/>
    </source>
</evidence>
<feature type="transmembrane region" description="Helical" evidence="16">
    <location>
        <begin position="871"/>
        <end position="888"/>
    </location>
</feature>
<dbReference type="InterPro" id="IPR006539">
    <property type="entry name" value="P-type_ATPase_IV"/>
</dbReference>
<evidence type="ECO:0000256" key="2">
    <source>
        <dbReference type="ARBA" id="ARBA00004141"/>
    </source>
</evidence>
<sequence length="1025" mass="115552">MPPAPATGAPFQPCHPLLSLPVLAPNSHTCLAEEERCLRANDRAYNLQFDYAKNSIKTSKYNLFTFLPLNLFEQFQRVANAYFLILLILQLIPEISSLSWFTTVVPLVLVLTVSAVKDAMDDVVRADVLLLCSSEPHSLTYIETTELDGETNLKVKQALTITAGLGGDLQALSNFNGEIRCEAPNNRLGRFTGTLSFKKEKYALDNEQLLLRGCIIRNTDWCFGLVIFAGPDTKLMQNSGKTTLKRTSIERLMNYLVLVIFLFLAIMCLILAIGNCIWEYNQGYRFQVYLPWATDVNSAFFSAFLVFWSYVIILNTVVPISLYVSVEIIRLGNSCYIDWDHKMYYPPHDMPAQARTTTLNEELGQIRYIFSDKTGTLTKNIMIFNKCCIAGKLYGKKGPEGGAMDKVDFSWNPLADPKFAFYDCRLLEAVKASDESTHRFFRLLSLCHTVMPEETKEGTLVYQAQSPDEGALVTAARNFGFVFRARTPTTITVVEMGKTVVYDLLAILDFNNVRKRMSVIVRNPSGQLTLYCKGADTILYQLLHPSCKKLEEETTEHLDEFAGEGLRTLVVAYRDLEESYFESWQKRHHKANTSLQDREEKLSKVFEEIERDLQLLGATAVEDKLQDGVPQTIEILGRANIKIWVLTGDKQETAVNIGYSCNMLYDAMKDIVIIYGDSCEEVEMQADLDAQTEDFNISRSTTSSFWNKEPASGDYGLIINGHRAPGLAGWELLVDTACLCKTVICCRVTPLQKAQVVALVKKYRNAVTLAIGDGANDVGMIKTAHIGIGISGQEGMQAVMSSDFSFAQFRYLQRLLLVHGRWSYIRMCKFLSYFFYKNFAFTLVHFWYGFFSGFSAQMGLDTAYWTAVNQLFLWGSLAIYFIITFTLYSDGTYQIFTSSFPFVGTARNILNQPKVWLSICLCVSLCVLPVIAFRFLKMQFMPSLSDQVLLVQLRKSPGPPALKRYLQRSASRRSGYAFSHQQGFGDLITSGRNMRLKSPAASPAPFAPYAQKYRPRLEKKDGGAS</sequence>
<dbReference type="EC" id="7.6.2.1" evidence="16"/>
<evidence type="ECO:0000256" key="10">
    <source>
        <dbReference type="ARBA" id="ARBA00022989"/>
    </source>
</evidence>
<feature type="domain" description="P-type ATPase N-terminal" evidence="18">
    <location>
        <begin position="39"/>
        <end position="104"/>
    </location>
</feature>
<dbReference type="GO" id="GO:0005802">
    <property type="term" value="C:trans-Golgi network"/>
    <property type="evidence" value="ECO:0007669"/>
    <property type="project" value="TreeGrafter"/>
</dbReference>
<feature type="binding site" evidence="14">
    <location>
        <position position="649"/>
    </location>
    <ligand>
        <name>ATP</name>
        <dbReference type="ChEBI" id="CHEBI:30616"/>
    </ligand>
</feature>
<evidence type="ECO:0000256" key="17">
    <source>
        <dbReference type="SAM" id="MobiDB-lite"/>
    </source>
</evidence>
<feature type="binding site" evidence="14">
    <location>
        <position position="372"/>
    </location>
    <ligand>
        <name>ATP</name>
        <dbReference type="ChEBI" id="CHEBI:30616"/>
    </ligand>
</feature>
<evidence type="ECO:0000259" key="18">
    <source>
        <dbReference type="Pfam" id="PF16209"/>
    </source>
</evidence>
<feature type="transmembrane region" description="Helical" evidence="16">
    <location>
        <begin position="915"/>
        <end position="936"/>
    </location>
</feature>
<evidence type="ECO:0000256" key="5">
    <source>
        <dbReference type="ARBA" id="ARBA00022723"/>
    </source>
</evidence>
<evidence type="ECO:0000259" key="19">
    <source>
        <dbReference type="Pfam" id="PF16212"/>
    </source>
</evidence>
<dbReference type="GO" id="GO:0000287">
    <property type="term" value="F:magnesium ion binding"/>
    <property type="evidence" value="ECO:0007669"/>
    <property type="project" value="UniProtKB-UniRule"/>
</dbReference>
<feature type="binding site" evidence="14">
    <location>
        <position position="469"/>
    </location>
    <ligand>
        <name>ATP</name>
        <dbReference type="ChEBI" id="CHEBI:30616"/>
    </ligand>
</feature>
<feature type="binding site" evidence="14">
    <location>
        <position position="777"/>
    </location>
    <ligand>
        <name>ATP</name>
        <dbReference type="ChEBI" id="CHEBI:30616"/>
    </ligand>
</feature>
<feature type="binding site" evidence="15">
    <location>
        <position position="372"/>
    </location>
    <ligand>
        <name>Mg(2+)</name>
        <dbReference type="ChEBI" id="CHEBI:18420"/>
    </ligand>
</feature>
<dbReference type="InterPro" id="IPR018303">
    <property type="entry name" value="ATPase_P-typ_P_site"/>
</dbReference>
<dbReference type="Pfam" id="PF16212">
    <property type="entry name" value="PhoLip_ATPase_C"/>
    <property type="match status" value="1"/>
</dbReference>
<proteinExistence type="inferred from homology"/>
<evidence type="ECO:0000256" key="3">
    <source>
        <dbReference type="ARBA" id="ARBA00008109"/>
    </source>
</evidence>
<evidence type="ECO:0000256" key="12">
    <source>
        <dbReference type="ARBA" id="ARBA00034036"/>
    </source>
</evidence>
<keyword evidence="21" id="KW-1185">Reference proteome</keyword>
<dbReference type="InterPro" id="IPR023299">
    <property type="entry name" value="ATPase_P-typ_cyto_dom_N"/>
</dbReference>
<dbReference type="FunFam" id="3.40.1110.10:FF:000188">
    <property type="entry name" value="Phospholipid-transporting ATPase"/>
    <property type="match status" value="1"/>
</dbReference>
<feature type="binding site" evidence="14">
    <location>
        <position position="373"/>
    </location>
    <ligand>
        <name>ATP</name>
        <dbReference type="ChEBI" id="CHEBI:30616"/>
    </ligand>
</feature>
<dbReference type="SUPFAM" id="SSF81660">
    <property type="entry name" value="Metal cation-transporting ATPase, ATP-binding domain N"/>
    <property type="match status" value="1"/>
</dbReference>
<evidence type="ECO:0000313" key="21">
    <source>
        <dbReference type="Proteomes" id="UP000694559"/>
    </source>
</evidence>
<accession>A0A8C6YFH1</accession>
<evidence type="ECO:0000256" key="15">
    <source>
        <dbReference type="PIRSR" id="PIRSR606539-3"/>
    </source>
</evidence>
<dbReference type="AlphaFoldDB" id="A0A8C6YFH1"/>
<dbReference type="InterPro" id="IPR032631">
    <property type="entry name" value="P-type_ATPase_N"/>
</dbReference>
<dbReference type="NCBIfam" id="TIGR01494">
    <property type="entry name" value="ATPase_P-type"/>
    <property type="match status" value="1"/>
</dbReference>
<dbReference type="GeneTree" id="ENSGT00940000161917"/>
<dbReference type="Gene3D" id="3.40.1110.10">
    <property type="entry name" value="Calcium-transporting ATPase, cytoplasmic domain N"/>
    <property type="match status" value="1"/>
</dbReference>
<evidence type="ECO:0000256" key="7">
    <source>
        <dbReference type="ARBA" id="ARBA00022840"/>
    </source>
</evidence>
<dbReference type="InterPro" id="IPR036412">
    <property type="entry name" value="HAD-like_sf"/>
</dbReference>
<keyword evidence="9 16" id="KW-1278">Translocase</keyword>
<dbReference type="Proteomes" id="UP000694559">
    <property type="component" value="Unplaced"/>
</dbReference>
<name>A0A8C6YFH1_NAJNA</name>
<dbReference type="Gene3D" id="3.40.50.1000">
    <property type="entry name" value="HAD superfamily/HAD-like"/>
    <property type="match status" value="1"/>
</dbReference>
<dbReference type="GO" id="GO:0140326">
    <property type="term" value="F:ATPase-coupled intramembrane lipid transporter activity"/>
    <property type="evidence" value="ECO:0007669"/>
    <property type="project" value="UniProtKB-EC"/>
</dbReference>
<evidence type="ECO:0000256" key="11">
    <source>
        <dbReference type="ARBA" id="ARBA00023136"/>
    </source>
</evidence>
<reference evidence="20" key="1">
    <citation type="submission" date="2025-08" db="UniProtKB">
        <authorList>
            <consortium name="Ensembl"/>
        </authorList>
    </citation>
    <scope>IDENTIFICATION</scope>
</reference>
<feature type="binding site" evidence="14">
    <location>
        <position position="510"/>
    </location>
    <ligand>
        <name>ATP</name>
        <dbReference type="ChEBI" id="CHEBI:30616"/>
    </ligand>
</feature>
<evidence type="ECO:0000256" key="9">
    <source>
        <dbReference type="ARBA" id="ARBA00022967"/>
    </source>
</evidence>
<feature type="binding site" evidence="14">
    <location>
        <position position="647"/>
    </location>
    <ligand>
        <name>ATP</name>
        <dbReference type="ChEBI" id="CHEBI:30616"/>
    </ligand>
</feature>
<dbReference type="SUPFAM" id="SSF81653">
    <property type="entry name" value="Calcium ATPase, transduction domain A"/>
    <property type="match status" value="1"/>
</dbReference>
<keyword evidence="4 16" id="KW-0812">Transmembrane</keyword>
<dbReference type="SUPFAM" id="SSF81665">
    <property type="entry name" value="Calcium ATPase, transmembrane domain M"/>
    <property type="match status" value="1"/>
</dbReference>
<feature type="transmembrane region" description="Helical" evidence="16">
    <location>
        <begin position="98"/>
        <end position="116"/>
    </location>
</feature>
<evidence type="ECO:0000256" key="16">
    <source>
        <dbReference type="RuleBase" id="RU362033"/>
    </source>
</evidence>
<dbReference type="SFLD" id="SFLDS00003">
    <property type="entry name" value="Haloacid_Dehalogenase"/>
    <property type="match status" value="1"/>
</dbReference>
<feature type="region of interest" description="Disordered" evidence="17">
    <location>
        <begin position="996"/>
        <end position="1025"/>
    </location>
</feature>
<evidence type="ECO:0000256" key="4">
    <source>
        <dbReference type="ARBA" id="ARBA00022692"/>
    </source>
</evidence>
<dbReference type="PROSITE" id="PS00154">
    <property type="entry name" value="ATPASE_E1_E2"/>
    <property type="match status" value="1"/>
</dbReference>
<dbReference type="GO" id="GO:0007030">
    <property type="term" value="P:Golgi organization"/>
    <property type="evidence" value="ECO:0007669"/>
    <property type="project" value="TreeGrafter"/>
</dbReference>
<reference evidence="20" key="2">
    <citation type="submission" date="2025-09" db="UniProtKB">
        <authorList>
            <consortium name="Ensembl"/>
        </authorList>
    </citation>
    <scope>IDENTIFICATION</scope>
</reference>
<evidence type="ECO:0000256" key="1">
    <source>
        <dbReference type="ARBA" id="ARBA00001946"/>
    </source>
</evidence>
<dbReference type="SFLD" id="SFLDF00027">
    <property type="entry name" value="p-type_atpase"/>
    <property type="match status" value="1"/>
</dbReference>
<dbReference type="InterPro" id="IPR023214">
    <property type="entry name" value="HAD_sf"/>
</dbReference>
<dbReference type="FunFam" id="3.40.50.1000:FF:000014">
    <property type="entry name" value="Phospholipid-transporting ATPase"/>
    <property type="match status" value="1"/>
</dbReference>
<dbReference type="GO" id="GO:0005524">
    <property type="term" value="F:ATP binding"/>
    <property type="evidence" value="ECO:0007669"/>
    <property type="project" value="UniProtKB-UniRule"/>
</dbReference>
<comment type="catalytic activity">
    <reaction evidence="12 16">
        <text>ATP + H2O + phospholipidSide 1 = ADP + phosphate + phospholipidSide 2.</text>
        <dbReference type="EC" id="7.6.2.1"/>
    </reaction>
</comment>
<dbReference type="Pfam" id="PF16209">
    <property type="entry name" value="PhoLip_ATPase_N"/>
    <property type="match status" value="1"/>
</dbReference>
<feature type="binding site" evidence="14">
    <location>
        <position position="747"/>
    </location>
    <ligand>
        <name>ATP</name>
        <dbReference type="ChEBI" id="CHEBI:30616"/>
    </ligand>
</feature>
<keyword evidence="11 16" id="KW-0472">Membrane</keyword>
<evidence type="ECO:0000256" key="13">
    <source>
        <dbReference type="PIRSR" id="PIRSR606539-1"/>
    </source>
</evidence>
<keyword evidence="8 15" id="KW-0460">Magnesium</keyword>
<keyword evidence="5 15" id="KW-0479">Metal-binding</keyword>
<dbReference type="PANTHER" id="PTHR24092:SF52">
    <property type="entry name" value="PHOSPHOLIPID-TRANSPORTING ATPASE FETA"/>
    <property type="match status" value="1"/>
</dbReference>
<dbReference type="SUPFAM" id="SSF56784">
    <property type="entry name" value="HAD-like"/>
    <property type="match status" value="1"/>
</dbReference>
<feature type="compositionally biased region" description="Low complexity" evidence="17">
    <location>
        <begin position="998"/>
        <end position="1008"/>
    </location>
</feature>
<feature type="binding site" evidence="15">
    <location>
        <position position="777"/>
    </location>
    <ligand>
        <name>Mg(2+)</name>
        <dbReference type="ChEBI" id="CHEBI:18420"/>
    </ligand>
</feature>
<feature type="compositionally biased region" description="Basic and acidic residues" evidence="17">
    <location>
        <begin position="1015"/>
        <end position="1025"/>
    </location>
</feature>
<evidence type="ECO:0000313" key="20">
    <source>
        <dbReference type="Ensembl" id="ENSNNAP00000029162.1"/>
    </source>
</evidence>
<feature type="binding site" evidence="14">
    <location>
        <position position="776"/>
    </location>
    <ligand>
        <name>ATP</name>
        <dbReference type="ChEBI" id="CHEBI:30616"/>
    </ligand>
</feature>
<comment type="cofactor">
    <cofactor evidence="1 15">
        <name>Mg(2+)</name>
        <dbReference type="ChEBI" id="CHEBI:18420"/>
    </cofactor>
</comment>
<feature type="transmembrane region" description="Helical" evidence="16">
    <location>
        <begin position="300"/>
        <end position="324"/>
    </location>
</feature>
<feature type="domain" description="P-type ATPase C-terminal" evidence="19">
    <location>
        <begin position="799"/>
        <end position="857"/>
    </location>
</feature>
<feature type="binding site" evidence="14">
    <location>
        <position position="648"/>
    </location>
    <ligand>
        <name>ATP</name>
        <dbReference type="ChEBI" id="CHEBI:30616"/>
    </ligand>
</feature>
<feature type="binding site" evidence="15">
    <location>
        <position position="374"/>
    </location>
    <ligand>
        <name>Mg(2+)</name>
        <dbReference type="ChEBI" id="CHEBI:18420"/>
    </ligand>
</feature>
<dbReference type="InterPro" id="IPR008250">
    <property type="entry name" value="ATPase_P-typ_transduc_dom_A_sf"/>
</dbReference>
<dbReference type="InterPro" id="IPR023298">
    <property type="entry name" value="ATPase_P-typ_TM_dom_sf"/>
</dbReference>
<feature type="binding site" evidence="14">
    <location>
        <position position="374"/>
    </location>
    <ligand>
        <name>ATP</name>
        <dbReference type="ChEBI" id="CHEBI:30616"/>
    </ligand>
</feature>
<feature type="binding site" evidence="14">
    <location>
        <position position="533"/>
    </location>
    <ligand>
        <name>ATP</name>
        <dbReference type="ChEBI" id="CHEBI:30616"/>
    </ligand>
</feature>
<comment type="subcellular location">
    <subcellularLocation>
        <location evidence="2 16">Membrane</location>
        <topology evidence="2 16">Multi-pass membrane protein</topology>
    </subcellularLocation>
</comment>
<evidence type="ECO:0000256" key="8">
    <source>
        <dbReference type="ARBA" id="ARBA00022842"/>
    </source>
</evidence>
<dbReference type="InterPro" id="IPR044492">
    <property type="entry name" value="P_typ_ATPase_HD_dom"/>
</dbReference>
<dbReference type="InterPro" id="IPR001757">
    <property type="entry name" value="P_typ_ATPase"/>
</dbReference>
<dbReference type="PRINTS" id="PR00119">
    <property type="entry name" value="CATATPASE"/>
</dbReference>
<keyword evidence="10 16" id="KW-1133">Transmembrane helix</keyword>
<feature type="active site" description="4-aspartylphosphate intermediate" evidence="13">
    <location>
        <position position="372"/>
    </location>
</feature>
<keyword evidence="6 14" id="KW-0547">Nucleotide-binding</keyword>
<comment type="similarity">
    <text evidence="3 16">Belongs to the cation transport ATPase (P-type) (TC 3.A.3) family. Type IV subfamily.</text>
</comment>
<feature type="transmembrane region" description="Helical" evidence="16">
    <location>
        <begin position="255"/>
        <end position="280"/>
    </location>
</feature>
<feature type="binding site" evidence="14">
    <location>
        <position position="753"/>
    </location>
    <ligand>
        <name>ATP</name>
        <dbReference type="ChEBI" id="CHEBI:30616"/>
    </ligand>
</feature>
<dbReference type="GO" id="GO:0016887">
    <property type="term" value="F:ATP hydrolysis activity"/>
    <property type="evidence" value="ECO:0007669"/>
    <property type="project" value="InterPro"/>
</dbReference>
<feature type="transmembrane region" description="Helical" evidence="16">
    <location>
        <begin position="830"/>
        <end position="851"/>
    </location>
</feature>
<evidence type="ECO:0000256" key="6">
    <source>
        <dbReference type="ARBA" id="ARBA00022741"/>
    </source>
</evidence>
<feature type="binding site" evidence="14">
    <location>
        <position position="567"/>
    </location>
    <ligand>
        <name>ATP</name>
        <dbReference type="ChEBI" id="CHEBI:30616"/>
    </ligand>
</feature>
<dbReference type="FunFam" id="3.40.50.1000:FF:000001">
    <property type="entry name" value="Phospholipid-transporting ATPase IC"/>
    <property type="match status" value="1"/>
</dbReference>
<dbReference type="Ensembl" id="ENSNNAT00000030583.1">
    <property type="protein sequence ID" value="ENSNNAP00000029162.1"/>
    <property type="gene ID" value="ENSNNAG00000018621.1"/>
</dbReference>
<dbReference type="GO" id="GO:0045332">
    <property type="term" value="P:phospholipid translocation"/>
    <property type="evidence" value="ECO:0007669"/>
    <property type="project" value="TreeGrafter"/>
</dbReference>
<keyword evidence="7 14" id="KW-0067">ATP-binding</keyword>
<dbReference type="Pfam" id="PF13246">
    <property type="entry name" value="Cation_ATPase"/>
    <property type="match status" value="1"/>
</dbReference>
<dbReference type="SFLD" id="SFLDG00002">
    <property type="entry name" value="C1.7:_P-type_atpase_like"/>
    <property type="match status" value="1"/>
</dbReference>
<organism evidence="20 21">
    <name type="scientific">Naja naja</name>
    <name type="common">Indian cobra</name>
    <dbReference type="NCBI Taxonomy" id="35670"/>
    <lineage>
        <taxon>Eukaryota</taxon>
        <taxon>Metazoa</taxon>
        <taxon>Chordata</taxon>
        <taxon>Craniata</taxon>
        <taxon>Vertebrata</taxon>
        <taxon>Euteleostomi</taxon>
        <taxon>Lepidosauria</taxon>
        <taxon>Squamata</taxon>
        <taxon>Bifurcata</taxon>
        <taxon>Unidentata</taxon>
        <taxon>Episquamata</taxon>
        <taxon>Toxicofera</taxon>
        <taxon>Serpentes</taxon>
        <taxon>Colubroidea</taxon>
        <taxon>Elapidae</taxon>
        <taxon>Elapinae</taxon>
        <taxon>Naja</taxon>
    </lineage>
</organism>
<dbReference type="PANTHER" id="PTHR24092">
    <property type="entry name" value="PROBABLE PHOSPHOLIPID-TRANSPORTING ATPASE"/>
    <property type="match status" value="1"/>
</dbReference>
<dbReference type="GO" id="GO:0005886">
    <property type="term" value="C:plasma membrane"/>
    <property type="evidence" value="ECO:0007669"/>
    <property type="project" value="TreeGrafter"/>
</dbReference>
<protein>
    <recommendedName>
        <fullName evidence="16">Phospholipid-transporting ATPase</fullName>
        <ecNumber evidence="16">7.6.2.1</ecNumber>
    </recommendedName>
</protein>
<feature type="binding site" evidence="15">
    <location>
        <position position="773"/>
    </location>
    <ligand>
        <name>Mg(2+)</name>
        <dbReference type="ChEBI" id="CHEBI:18420"/>
    </ligand>
</feature>
<dbReference type="Gene3D" id="2.70.150.10">
    <property type="entry name" value="Calcium-transporting ATPase, cytoplasmic transduction domain A"/>
    <property type="match status" value="1"/>
</dbReference>